<evidence type="ECO:0000313" key="2">
    <source>
        <dbReference type="EMBL" id="KAE9410999.1"/>
    </source>
</evidence>
<dbReference type="Proteomes" id="UP000799118">
    <property type="component" value="Unassembled WGS sequence"/>
</dbReference>
<keyword evidence="3" id="KW-1185">Reference proteome</keyword>
<proteinExistence type="predicted"/>
<reference evidence="2" key="1">
    <citation type="journal article" date="2019" name="Environ. Microbiol.">
        <title>Fungal ecological strategies reflected in gene transcription - a case study of two litter decomposers.</title>
        <authorList>
            <person name="Barbi F."/>
            <person name="Kohler A."/>
            <person name="Barry K."/>
            <person name="Baskaran P."/>
            <person name="Daum C."/>
            <person name="Fauchery L."/>
            <person name="Ihrmark K."/>
            <person name="Kuo A."/>
            <person name="LaButti K."/>
            <person name="Lipzen A."/>
            <person name="Morin E."/>
            <person name="Grigoriev I.V."/>
            <person name="Henrissat B."/>
            <person name="Lindahl B."/>
            <person name="Martin F."/>
        </authorList>
    </citation>
    <scope>NUCLEOTIDE SEQUENCE</scope>
    <source>
        <strain evidence="2">JB14</strain>
    </source>
</reference>
<keyword evidence="1" id="KW-0732">Signal</keyword>
<name>A0A6A4IKM6_9AGAR</name>
<dbReference type="AlphaFoldDB" id="A0A6A4IKM6"/>
<dbReference type="EMBL" id="ML769384">
    <property type="protein sequence ID" value="KAE9410999.1"/>
    <property type="molecule type" value="Genomic_DNA"/>
</dbReference>
<feature type="chain" id="PRO_5025339386" evidence="1">
    <location>
        <begin position="20"/>
        <end position="131"/>
    </location>
</feature>
<evidence type="ECO:0000256" key="1">
    <source>
        <dbReference type="SAM" id="SignalP"/>
    </source>
</evidence>
<evidence type="ECO:0000313" key="3">
    <source>
        <dbReference type="Proteomes" id="UP000799118"/>
    </source>
</evidence>
<feature type="signal peptide" evidence="1">
    <location>
        <begin position="1"/>
        <end position="19"/>
    </location>
</feature>
<accession>A0A6A4IKM6</accession>
<protein>
    <submittedName>
        <fullName evidence="2">Uncharacterized protein</fullName>
    </submittedName>
</protein>
<organism evidence="2 3">
    <name type="scientific">Gymnopus androsaceus JB14</name>
    <dbReference type="NCBI Taxonomy" id="1447944"/>
    <lineage>
        <taxon>Eukaryota</taxon>
        <taxon>Fungi</taxon>
        <taxon>Dikarya</taxon>
        <taxon>Basidiomycota</taxon>
        <taxon>Agaricomycotina</taxon>
        <taxon>Agaricomycetes</taxon>
        <taxon>Agaricomycetidae</taxon>
        <taxon>Agaricales</taxon>
        <taxon>Marasmiineae</taxon>
        <taxon>Omphalotaceae</taxon>
        <taxon>Gymnopus</taxon>
    </lineage>
</organism>
<gene>
    <name evidence="2" type="ORF">BT96DRAFT_245139</name>
</gene>
<sequence length="131" mass="15012">MQTICALWLYAFPILQILAASSLSKCILSMGKMSIAYRLLLPDGSFPRAGLPSSTWCDALKTLKFPYIPNFKSDFESGVAISYDTAWRLLETFLILIARESGYSRRHYYLNESGTRSEKRRSSPRRKNLFK</sequence>